<sequence>MSMSLPKMARLGNSTFAQMEKVNSELLAMTYGALVTTMLKDFQDVKIVNQELEKMGYNIGTRLIDEFLAKTGITQCRNLKETAHSIAEIGFKMFLGINAEVRWSSDAKTFSIEFKGNPLVEFVELPEKFKDLDYSNILCGVIRGALNMVQIVVTTQLTKSELKGDSSSEIKVSLKEVLQEKVKSED</sequence>
<gene>
    <name evidence="9" type="ORF">LGLO00237_LOCUS1310</name>
</gene>
<dbReference type="FunFam" id="3.30.1380.20:FF:000001">
    <property type="entry name" value="Trafficking protein particle complex subunit BET3"/>
    <property type="match status" value="1"/>
</dbReference>
<dbReference type="PIRSF" id="PIRSF018293">
    <property type="entry name" value="TRAPP_I_complex_Bet3"/>
    <property type="match status" value="1"/>
</dbReference>
<keyword evidence="7 8" id="KW-0333">Golgi apparatus</keyword>
<dbReference type="GO" id="GO:0016236">
    <property type="term" value="P:macroautophagy"/>
    <property type="evidence" value="ECO:0007669"/>
    <property type="project" value="UniProtKB-ARBA"/>
</dbReference>
<keyword evidence="5" id="KW-0256">Endoplasmic reticulum</keyword>
<comment type="subunit">
    <text evidence="8">Homodimer.</text>
</comment>
<evidence type="ECO:0000256" key="1">
    <source>
        <dbReference type="ARBA" id="ARBA00004222"/>
    </source>
</evidence>
<evidence type="ECO:0000313" key="9">
    <source>
        <dbReference type="EMBL" id="CAE0645527.1"/>
    </source>
</evidence>
<protein>
    <recommendedName>
        <fullName evidence="8">Trafficking protein particle complex subunit</fullName>
    </recommendedName>
</protein>
<accession>A0A6V3IR51</accession>
<dbReference type="PANTHER" id="PTHR13048">
    <property type="entry name" value="TRAFFICKING PROTEIN PARTICLE COMPLEX SUBUNIT 3"/>
    <property type="match status" value="1"/>
</dbReference>
<dbReference type="GO" id="GO:0005794">
    <property type="term" value="C:Golgi apparatus"/>
    <property type="evidence" value="ECO:0007669"/>
    <property type="project" value="UniProtKB-SubCell"/>
</dbReference>
<dbReference type="CDD" id="cd14942">
    <property type="entry name" value="TRAPPC3_bet3"/>
    <property type="match status" value="1"/>
</dbReference>
<comment type="similarity">
    <text evidence="3 8">Belongs to the TRAPP small subunits family. BET3 subfamily.</text>
</comment>
<organism evidence="9">
    <name type="scientific">Lotharella globosa</name>
    <dbReference type="NCBI Taxonomy" id="91324"/>
    <lineage>
        <taxon>Eukaryota</taxon>
        <taxon>Sar</taxon>
        <taxon>Rhizaria</taxon>
        <taxon>Cercozoa</taxon>
        <taxon>Chlorarachniophyceae</taxon>
        <taxon>Lotharella</taxon>
    </lineage>
</organism>
<comment type="subcellular location">
    <subcellularLocation>
        <location evidence="2">Endoplasmic reticulum</location>
    </subcellularLocation>
    <subcellularLocation>
        <location evidence="1 8">Golgi apparatus</location>
        <location evidence="1 8">cis-Golgi network</location>
    </subcellularLocation>
</comment>
<dbReference type="InterPro" id="IPR024096">
    <property type="entry name" value="NO_sig/Golgi_transp_ligand-bd"/>
</dbReference>
<dbReference type="SUPFAM" id="SSF111126">
    <property type="entry name" value="Ligand-binding domain in the NO signalling and Golgi transport"/>
    <property type="match status" value="1"/>
</dbReference>
<proteinExistence type="inferred from homology"/>
<evidence type="ECO:0000256" key="5">
    <source>
        <dbReference type="ARBA" id="ARBA00022824"/>
    </source>
</evidence>
<evidence type="ECO:0000256" key="7">
    <source>
        <dbReference type="ARBA" id="ARBA00023034"/>
    </source>
</evidence>
<dbReference type="AlphaFoldDB" id="A0A6V3IR51"/>
<reference evidence="9" key="1">
    <citation type="submission" date="2021-01" db="EMBL/GenBank/DDBJ databases">
        <authorList>
            <person name="Corre E."/>
            <person name="Pelletier E."/>
            <person name="Niang G."/>
            <person name="Scheremetjew M."/>
            <person name="Finn R."/>
            <person name="Kale V."/>
            <person name="Holt S."/>
            <person name="Cochrane G."/>
            <person name="Meng A."/>
            <person name="Brown T."/>
            <person name="Cohen L."/>
        </authorList>
    </citation>
    <scope>NUCLEOTIDE SEQUENCE</scope>
    <source>
        <strain evidence="9">CCCM811</strain>
    </source>
</reference>
<evidence type="ECO:0000256" key="4">
    <source>
        <dbReference type="ARBA" id="ARBA00022448"/>
    </source>
</evidence>
<evidence type="ECO:0000256" key="3">
    <source>
        <dbReference type="ARBA" id="ARBA00006218"/>
    </source>
</evidence>
<dbReference type="GO" id="GO:0030008">
    <property type="term" value="C:TRAPP complex"/>
    <property type="evidence" value="ECO:0007669"/>
    <property type="project" value="InterPro"/>
</dbReference>
<dbReference type="GO" id="GO:0005783">
    <property type="term" value="C:endoplasmic reticulum"/>
    <property type="evidence" value="ECO:0007669"/>
    <property type="project" value="UniProtKB-SubCell"/>
</dbReference>
<name>A0A6V3IR51_9EUKA</name>
<evidence type="ECO:0000256" key="2">
    <source>
        <dbReference type="ARBA" id="ARBA00004240"/>
    </source>
</evidence>
<comment type="function">
    <text evidence="8">May play a role in vesicular transport from endoplasmic reticulum to Golgi.</text>
</comment>
<keyword evidence="6 8" id="KW-0931">ER-Golgi transport</keyword>
<dbReference type="Gene3D" id="3.30.1380.20">
    <property type="entry name" value="Trafficking protein particle complex subunit 3"/>
    <property type="match status" value="1"/>
</dbReference>
<evidence type="ECO:0000256" key="6">
    <source>
        <dbReference type="ARBA" id="ARBA00022892"/>
    </source>
</evidence>
<dbReference type="GO" id="GO:0048193">
    <property type="term" value="P:Golgi vesicle transport"/>
    <property type="evidence" value="ECO:0007669"/>
    <property type="project" value="InterPro"/>
</dbReference>
<dbReference type="InterPro" id="IPR007194">
    <property type="entry name" value="TRAPP_component"/>
</dbReference>
<dbReference type="Pfam" id="PF04051">
    <property type="entry name" value="TRAPP"/>
    <property type="match status" value="1"/>
</dbReference>
<dbReference type="InterPro" id="IPR016721">
    <property type="entry name" value="Bet3"/>
</dbReference>
<keyword evidence="4 8" id="KW-0813">Transport</keyword>
<dbReference type="EMBL" id="HBIV01001908">
    <property type="protein sequence ID" value="CAE0645527.1"/>
    <property type="molecule type" value="Transcribed_RNA"/>
</dbReference>
<evidence type="ECO:0000256" key="8">
    <source>
        <dbReference type="PIRNR" id="PIRNR018293"/>
    </source>
</evidence>